<proteinExistence type="predicted"/>
<evidence type="ECO:0000313" key="3">
    <source>
        <dbReference type="Proteomes" id="UP000020467"/>
    </source>
</evidence>
<keyword evidence="3" id="KW-1185">Reference proteome</keyword>
<feature type="domain" description="DUF218" evidence="1">
    <location>
        <begin position="39"/>
        <end position="113"/>
    </location>
</feature>
<reference evidence="2 3" key="1">
    <citation type="submission" date="2014-02" db="EMBL/GenBank/DDBJ databases">
        <title>The genome sequence of Colletotrichum fioriniae PJ7.</title>
        <authorList>
            <person name="Baroncelli R."/>
            <person name="Thon M.R."/>
        </authorList>
    </citation>
    <scope>NUCLEOTIDE SEQUENCE [LARGE SCALE GENOMIC DNA]</scope>
    <source>
        <strain evidence="2 3">PJ7</strain>
    </source>
</reference>
<dbReference type="GO" id="GO:0005886">
    <property type="term" value="C:plasma membrane"/>
    <property type="evidence" value="ECO:0007669"/>
    <property type="project" value="TreeGrafter"/>
</dbReference>
<dbReference type="InterPro" id="IPR014729">
    <property type="entry name" value="Rossmann-like_a/b/a_fold"/>
</dbReference>
<dbReference type="Pfam" id="PF02698">
    <property type="entry name" value="DUF218"/>
    <property type="match status" value="1"/>
</dbReference>
<protein>
    <submittedName>
        <fullName evidence="2">DUF218 domain-containing protein</fullName>
    </submittedName>
</protein>
<dbReference type="PANTHER" id="PTHR30336:SF20">
    <property type="entry name" value="DUF218 DOMAIN-CONTAINING PROTEIN"/>
    <property type="match status" value="1"/>
</dbReference>
<dbReference type="CDD" id="cd06259">
    <property type="entry name" value="YdcF-like"/>
    <property type="match status" value="1"/>
</dbReference>
<dbReference type="PANTHER" id="PTHR30336">
    <property type="entry name" value="INNER MEMBRANE PROTEIN, PROBABLE PERMEASE"/>
    <property type="match status" value="1"/>
</dbReference>
<dbReference type="KEGG" id="cfj:CFIO01_12409"/>
<dbReference type="EMBL" id="JARH01000922">
    <property type="protein sequence ID" value="EXF75214.1"/>
    <property type="molecule type" value="Genomic_DNA"/>
</dbReference>
<dbReference type="Gene3D" id="3.40.50.620">
    <property type="entry name" value="HUPs"/>
    <property type="match status" value="1"/>
</dbReference>
<evidence type="ECO:0000259" key="1">
    <source>
        <dbReference type="Pfam" id="PF02698"/>
    </source>
</evidence>
<organism evidence="2 3">
    <name type="scientific">Colletotrichum fioriniae PJ7</name>
    <dbReference type="NCBI Taxonomy" id="1445577"/>
    <lineage>
        <taxon>Eukaryota</taxon>
        <taxon>Fungi</taxon>
        <taxon>Dikarya</taxon>
        <taxon>Ascomycota</taxon>
        <taxon>Pezizomycotina</taxon>
        <taxon>Sordariomycetes</taxon>
        <taxon>Hypocreomycetidae</taxon>
        <taxon>Glomerellales</taxon>
        <taxon>Glomerellaceae</taxon>
        <taxon>Colletotrichum</taxon>
        <taxon>Colletotrichum acutatum species complex</taxon>
    </lineage>
</organism>
<dbReference type="AlphaFoldDB" id="A0A010RBV1"/>
<gene>
    <name evidence="2" type="ORF">CFIO01_12409</name>
</gene>
<comment type="caution">
    <text evidence="2">The sequence shown here is derived from an EMBL/GenBank/DDBJ whole genome shotgun (WGS) entry which is preliminary data.</text>
</comment>
<sequence length="138" mass="14872">MTSNSSQINLDAEIVYEYHRMHMAVSPASAIFCLCSLDTRVATRAAQLFLAGYGEYLIYSGGSGKLTANRFSEPEAEIFAGIARDLGVPADKIIVEPNSGNTGENLRASPKAIYGKKDICNLQQTMAGPQNSVHCDKP</sequence>
<dbReference type="InterPro" id="IPR003848">
    <property type="entry name" value="DUF218"/>
</dbReference>
<dbReference type="eggNOG" id="ENOG502S28H">
    <property type="taxonomic scope" value="Eukaryota"/>
</dbReference>
<dbReference type="Proteomes" id="UP000020467">
    <property type="component" value="Unassembled WGS sequence"/>
</dbReference>
<dbReference type="OrthoDB" id="17725at2759"/>
<dbReference type="InterPro" id="IPR051599">
    <property type="entry name" value="Cell_Envelope_Assoc"/>
</dbReference>
<dbReference type="HOGENOM" id="CLU_1855112_0_0_1"/>
<evidence type="ECO:0000313" key="2">
    <source>
        <dbReference type="EMBL" id="EXF75214.1"/>
    </source>
</evidence>
<accession>A0A010RBV1</accession>
<name>A0A010RBV1_9PEZI</name>